<dbReference type="OrthoDB" id="724026at2759"/>
<dbReference type="Pfam" id="PF00364">
    <property type="entry name" value="Biotin_lipoyl"/>
    <property type="match status" value="1"/>
</dbReference>
<gene>
    <name evidence="3" type="ORF">COLO4_25808</name>
</gene>
<evidence type="ECO:0000313" key="4">
    <source>
        <dbReference type="Proteomes" id="UP000187203"/>
    </source>
</evidence>
<feature type="region of interest" description="Disordered" evidence="1">
    <location>
        <begin position="607"/>
        <end position="637"/>
    </location>
</feature>
<keyword evidence="4" id="KW-1185">Reference proteome</keyword>
<feature type="domain" description="Lipoyl-binding" evidence="2">
    <location>
        <begin position="671"/>
        <end position="733"/>
    </location>
</feature>
<proteinExistence type="predicted"/>
<dbReference type="Gene3D" id="2.40.50.100">
    <property type="match status" value="1"/>
</dbReference>
<evidence type="ECO:0000259" key="2">
    <source>
        <dbReference type="Pfam" id="PF00364"/>
    </source>
</evidence>
<sequence>MASCCNSDVFGWIQSLPPITQWKTNSMSICICSSSISSHPSLNLSVSKNLHSSTLSISIVADFILPFPLWTSKPLNPNPMSSTLLDEETIYSLMINFIKDVLGYGSNNNSSLIRFPKLESLPGFKDIFNLAFLTLALLICIYEAPVDLRSVCLSSLKNQLVGCQSRAATKSLMKLLGSNLEEQWMRSMNLAITNWILELQATHRTLMKTPSPLFSYALATFGLWKVQLFCPVIAMDVENSSNPSMDDQRLLFSLNYHQLEGVIQFNYKVIVREKWIDVMLNIDNIRCDIIRLVSEALMKERGVGTDEKHFPSRISLQVTPTLQSDILSVSVDKSTENPERGIEIEKGIEGSFDPPNSFLGLKVSAGETLTMSMKPWKFEQSIHGYSGTLNWFLHDSVDGREVVSSKPSKFALINPKAWFKDRYSSVYRPFTRQGGVIFAGDDYGEKIWWKIDKSGMGKTMEWEIRDSLGAVSQVHCALERPSTVHMYSGSWPTSMKLSVHGLMFSGKNGSSMKRNVSQISCTKTPEATSTAKSNVPSDSKTQGSLEKTSRNTTFPNGFEALVLEVCDETEVAELKMKIGDFEMHLKRNVGATKAPLSNISPMIAPPIPSEPMNETAAVTPPPSPPKPSPEKPSPFSNAAFGTSKKLAALEASGANNYVLVPSPIVGTFRRGRIVKETKQPPICNEGDLIKEGQVIGFVDQFETELPIKSDVAGEVLKILFDEGDAVAYGDPLIAVLPSFHPIK</sequence>
<reference evidence="4" key="1">
    <citation type="submission" date="2013-09" db="EMBL/GenBank/DDBJ databases">
        <title>Corchorus olitorius genome sequencing.</title>
        <authorList>
            <person name="Alam M."/>
            <person name="Haque M.S."/>
            <person name="Islam M.S."/>
            <person name="Emdad E.M."/>
            <person name="Islam M.M."/>
            <person name="Ahmed B."/>
            <person name="Halim A."/>
            <person name="Hossen Q.M.M."/>
            <person name="Hossain M.Z."/>
            <person name="Ahmed R."/>
            <person name="Khan M.M."/>
            <person name="Islam R."/>
            <person name="Rashid M.M."/>
            <person name="Khan S.A."/>
            <person name="Rahman M.S."/>
            <person name="Alam M."/>
            <person name="Yahiya A.S."/>
            <person name="Khan M.S."/>
            <person name="Azam M.S."/>
            <person name="Haque T."/>
            <person name="Lashkar M.Z.H."/>
            <person name="Akhand A.I."/>
            <person name="Morshed G."/>
            <person name="Roy S."/>
            <person name="Uddin K.S."/>
            <person name="Rabeya T."/>
            <person name="Hossain A.S."/>
            <person name="Chowdhury A."/>
            <person name="Snigdha A.R."/>
            <person name="Mortoza M.S."/>
            <person name="Matin S.A."/>
            <person name="Hoque S.M.E."/>
            <person name="Islam M.K."/>
            <person name="Roy D.K."/>
            <person name="Haider R."/>
            <person name="Moosa M.M."/>
            <person name="Elias S.M."/>
            <person name="Hasan A.M."/>
            <person name="Jahan S."/>
            <person name="Shafiuddin M."/>
            <person name="Mahmood N."/>
            <person name="Shommy N.S."/>
        </authorList>
    </citation>
    <scope>NUCLEOTIDE SEQUENCE [LARGE SCALE GENOMIC DNA]</scope>
    <source>
        <strain evidence="4">cv. O-4</strain>
    </source>
</reference>
<name>A0A1R3HZU2_9ROSI</name>
<accession>A0A1R3HZU2</accession>
<organism evidence="3 4">
    <name type="scientific">Corchorus olitorius</name>
    <dbReference type="NCBI Taxonomy" id="93759"/>
    <lineage>
        <taxon>Eukaryota</taxon>
        <taxon>Viridiplantae</taxon>
        <taxon>Streptophyta</taxon>
        <taxon>Embryophyta</taxon>
        <taxon>Tracheophyta</taxon>
        <taxon>Spermatophyta</taxon>
        <taxon>Magnoliopsida</taxon>
        <taxon>eudicotyledons</taxon>
        <taxon>Gunneridae</taxon>
        <taxon>Pentapetalae</taxon>
        <taxon>rosids</taxon>
        <taxon>malvids</taxon>
        <taxon>Malvales</taxon>
        <taxon>Malvaceae</taxon>
        <taxon>Grewioideae</taxon>
        <taxon>Apeibeae</taxon>
        <taxon>Corchorus</taxon>
    </lineage>
</organism>
<dbReference type="SUPFAM" id="SSF51230">
    <property type="entry name" value="Single hybrid motif"/>
    <property type="match status" value="1"/>
</dbReference>
<evidence type="ECO:0000256" key="1">
    <source>
        <dbReference type="SAM" id="MobiDB-lite"/>
    </source>
</evidence>
<dbReference type="InterPro" id="IPR000089">
    <property type="entry name" value="Biotin_lipoyl"/>
</dbReference>
<dbReference type="AlphaFoldDB" id="A0A1R3HZU2"/>
<dbReference type="EMBL" id="AWUE01019136">
    <property type="protein sequence ID" value="OMO75853.1"/>
    <property type="molecule type" value="Genomic_DNA"/>
</dbReference>
<dbReference type="CDD" id="cd06850">
    <property type="entry name" value="biotinyl_domain"/>
    <property type="match status" value="1"/>
</dbReference>
<evidence type="ECO:0000313" key="3">
    <source>
        <dbReference type="EMBL" id="OMO75853.1"/>
    </source>
</evidence>
<protein>
    <submittedName>
        <fullName evidence="3">Biotin/lipoyl attachment</fullName>
    </submittedName>
</protein>
<feature type="region of interest" description="Disordered" evidence="1">
    <location>
        <begin position="509"/>
        <end position="553"/>
    </location>
</feature>
<comment type="caution">
    <text evidence="3">The sequence shown here is derived from an EMBL/GenBank/DDBJ whole genome shotgun (WGS) entry which is preliminary data.</text>
</comment>
<dbReference type="Proteomes" id="UP000187203">
    <property type="component" value="Unassembled WGS sequence"/>
</dbReference>
<dbReference type="PANTHER" id="PTHR31439">
    <property type="entry name" value="EXPRESSED PROTEIN"/>
    <property type="match status" value="1"/>
</dbReference>
<feature type="compositionally biased region" description="Pro residues" evidence="1">
    <location>
        <begin position="619"/>
        <end position="632"/>
    </location>
</feature>
<dbReference type="InterPro" id="IPR011053">
    <property type="entry name" value="Single_hybrid_motif"/>
</dbReference>
<dbReference type="PANTHER" id="PTHR31439:SF4">
    <property type="entry name" value="NEURONAL PAS DOMAIN PROTEIN"/>
    <property type="match status" value="1"/>
</dbReference>